<organism evidence="1 2">
    <name type="scientific">Kitasatospora kifunensis</name>
    <name type="common">Streptomyces kifunensis</name>
    <dbReference type="NCBI Taxonomy" id="58351"/>
    <lineage>
        <taxon>Bacteria</taxon>
        <taxon>Bacillati</taxon>
        <taxon>Actinomycetota</taxon>
        <taxon>Actinomycetes</taxon>
        <taxon>Kitasatosporales</taxon>
        <taxon>Streptomycetaceae</taxon>
        <taxon>Kitasatospora</taxon>
    </lineage>
</organism>
<keyword evidence="2" id="KW-1185">Reference proteome</keyword>
<dbReference type="RefSeq" id="WP_184934253.1">
    <property type="nucleotide sequence ID" value="NZ_JACHJV010000001.1"/>
</dbReference>
<dbReference type="Gene3D" id="3.50.30.50">
    <property type="entry name" value="Putative cyclase"/>
    <property type="match status" value="1"/>
</dbReference>
<protein>
    <submittedName>
        <fullName evidence="1">Kynurenine formamidase</fullName>
    </submittedName>
</protein>
<dbReference type="GO" id="GO:0019441">
    <property type="term" value="P:L-tryptophan catabolic process to kynurenine"/>
    <property type="evidence" value="ECO:0007669"/>
    <property type="project" value="InterPro"/>
</dbReference>
<dbReference type="SUPFAM" id="SSF102198">
    <property type="entry name" value="Putative cyclase"/>
    <property type="match status" value="1"/>
</dbReference>
<gene>
    <name evidence="1" type="ORF">FHR34_000999</name>
</gene>
<sequence>MAVTPQAVSSEAWSRRRVEELAERCRRWGQWGADDQLGALNFIDPAAVARAAALVQDGRVISCALPLDGNGPQNGSYGRTNPIHHMVQDGGDILFGAQDHLPGLRYTDDTIAMPLQCATHWDAFSHIFYDGHMYNGYGLHEVSSSGARRCGVEQTSASLTGRGVLLDIARHRGVDSLAPGEAIDGAELADCAQRQGVAVGRGDILLVRTGFLGASRARGWGDYAGGDAPGLSLDSAEFVFEREVAAVATDTWGVEVRPNQTAELFQPLHLVLLVNAGVMLGEMFDLDRLADDCAQDGRYEFLLAAAPLPFTGAVGAPMNPIAVK</sequence>
<dbReference type="Pfam" id="PF04199">
    <property type="entry name" value="Cyclase"/>
    <property type="match status" value="1"/>
</dbReference>
<dbReference type="EMBL" id="JACHJV010000001">
    <property type="protein sequence ID" value="MBB4922006.1"/>
    <property type="molecule type" value="Genomic_DNA"/>
</dbReference>
<dbReference type="GO" id="GO:0004061">
    <property type="term" value="F:arylformamidase activity"/>
    <property type="evidence" value="ECO:0007669"/>
    <property type="project" value="InterPro"/>
</dbReference>
<reference evidence="1 2" key="1">
    <citation type="submission" date="2020-08" db="EMBL/GenBank/DDBJ databases">
        <title>Sequencing the genomes of 1000 actinobacteria strains.</title>
        <authorList>
            <person name="Klenk H.-P."/>
        </authorList>
    </citation>
    <scope>NUCLEOTIDE SEQUENCE [LARGE SCALE GENOMIC DNA]</scope>
    <source>
        <strain evidence="1 2">DSM 41654</strain>
    </source>
</reference>
<dbReference type="Proteomes" id="UP000540506">
    <property type="component" value="Unassembled WGS sequence"/>
</dbReference>
<dbReference type="InterPro" id="IPR007325">
    <property type="entry name" value="KFase/CYL"/>
</dbReference>
<dbReference type="InterPro" id="IPR037175">
    <property type="entry name" value="KFase_sf"/>
</dbReference>
<dbReference type="PANTHER" id="PTHR34861:SF10">
    <property type="entry name" value="CYCLASE"/>
    <property type="match status" value="1"/>
</dbReference>
<comment type="caution">
    <text evidence="1">The sequence shown here is derived from an EMBL/GenBank/DDBJ whole genome shotgun (WGS) entry which is preliminary data.</text>
</comment>
<dbReference type="PANTHER" id="PTHR34861">
    <property type="match status" value="1"/>
</dbReference>
<evidence type="ECO:0000313" key="2">
    <source>
        <dbReference type="Proteomes" id="UP000540506"/>
    </source>
</evidence>
<accession>A0A7W7VT81</accession>
<name>A0A7W7VT81_KITKI</name>
<evidence type="ECO:0000313" key="1">
    <source>
        <dbReference type="EMBL" id="MBB4922006.1"/>
    </source>
</evidence>
<dbReference type="AlphaFoldDB" id="A0A7W7VT81"/>
<proteinExistence type="predicted"/>